<feature type="region of interest" description="Disordered" evidence="2">
    <location>
        <begin position="474"/>
        <end position="521"/>
    </location>
</feature>
<protein>
    <recommendedName>
        <fullName evidence="3">C2H2-type domain-containing protein</fullName>
    </recommendedName>
</protein>
<feature type="region of interest" description="Disordered" evidence="2">
    <location>
        <begin position="603"/>
        <end position="637"/>
    </location>
</feature>
<reference evidence="4" key="1">
    <citation type="journal article" date="2023" name="Mol. Phylogenet. Evol.">
        <title>Genome-scale phylogeny and comparative genomics of the fungal order Sordariales.</title>
        <authorList>
            <person name="Hensen N."/>
            <person name="Bonometti L."/>
            <person name="Westerberg I."/>
            <person name="Brannstrom I.O."/>
            <person name="Guillou S."/>
            <person name="Cros-Aarteil S."/>
            <person name="Calhoun S."/>
            <person name="Haridas S."/>
            <person name="Kuo A."/>
            <person name="Mondo S."/>
            <person name="Pangilinan J."/>
            <person name="Riley R."/>
            <person name="LaButti K."/>
            <person name="Andreopoulos B."/>
            <person name="Lipzen A."/>
            <person name="Chen C."/>
            <person name="Yan M."/>
            <person name="Daum C."/>
            <person name="Ng V."/>
            <person name="Clum A."/>
            <person name="Steindorff A."/>
            <person name="Ohm R.A."/>
            <person name="Martin F."/>
            <person name="Silar P."/>
            <person name="Natvig D.O."/>
            <person name="Lalanne C."/>
            <person name="Gautier V."/>
            <person name="Ament-Velasquez S.L."/>
            <person name="Kruys A."/>
            <person name="Hutchinson M.I."/>
            <person name="Powell A.J."/>
            <person name="Barry K."/>
            <person name="Miller A.N."/>
            <person name="Grigoriev I.V."/>
            <person name="Debuchy R."/>
            <person name="Gladieux P."/>
            <person name="Hiltunen Thoren M."/>
            <person name="Johannesson H."/>
        </authorList>
    </citation>
    <scope>NUCLEOTIDE SEQUENCE</scope>
    <source>
        <strain evidence="4">SMH4131-1</strain>
    </source>
</reference>
<evidence type="ECO:0000259" key="3">
    <source>
        <dbReference type="PROSITE" id="PS50157"/>
    </source>
</evidence>
<organism evidence="4 5">
    <name type="scientific">Cercophora scortea</name>
    <dbReference type="NCBI Taxonomy" id="314031"/>
    <lineage>
        <taxon>Eukaryota</taxon>
        <taxon>Fungi</taxon>
        <taxon>Dikarya</taxon>
        <taxon>Ascomycota</taxon>
        <taxon>Pezizomycotina</taxon>
        <taxon>Sordariomycetes</taxon>
        <taxon>Sordariomycetidae</taxon>
        <taxon>Sordariales</taxon>
        <taxon>Lasiosphaeriaceae</taxon>
        <taxon>Cercophora</taxon>
    </lineage>
</organism>
<gene>
    <name evidence="4" type="ORF">B0T19DRAFT_440688</name>
</gene>
<evidence type="ECO:0000256" key="2">
    <source>
        <dbReference type="SAM" id="MobiDB-lite"/>
    </source>
</evidence>
<dbReference type="InterPro" id="IPR036236">
    <property type="entry name" value="Znf_C2H2_sf"/>
</dbReference>
<evidence type="ECO:0000256" key="1">
    <source>
        <dbReference type="PROSITE-ProRule" id="PRU00042"/>
    </source>
</evidence>
<dbReference type="AlphaFoldDB" id="A0AAE0MIS8"/>
<dbReference type="Proteomes" id="UP001286456">
    <property type="component" value="Unassembled WGS sequence"/>
</dbReference>
<sequence length="829" mass="92108">MASGTEPGNGAATGAAAGPHVCSHCRKSFVRLCDLNKHAKSHSRPFKCHVLSCKYHEQGWPTAKELERHNNDKHSQAPRTFTCLFPPCPYESKRESNCKQHMEKTHDWTYIRSKSNGKLSATPQGTSPGYRLGASISAAPYSAPTPPGPHFMPPAGPDFVLFPGDPTDDDDIDLGYEHPGGHNSQVYLPWTSPMTRLRRNESVIEEFTQTYNGAPERNTHHSDALIDPRLSQGIFHGLPDDTRLDKSTSFFDNDCIKAEPTNTSTDQLPPTKHERRPSSVFAGFSEKLNISAVQPSSYHSPPQNSRPVDRPSKASAPPSQPSPLFKATLTRRRKHDDDGQSPQKRLKSGAVENFSDTGMPDIFRYAHPHIYDIEKKDKYSPCHTPHKDISTLVRHLSRPAHRLQVTTRIISSFEIDDDEYPHPHVGLCRFCWLTFHDRRAFEDHISRPCDKVSKGKREKWRILFDTFTPLVDTDSESTEASDPLGLEGLADGEHAMQPTGNQDDYIAPEGNGGAWLDAATPPTSVPSPVAFGINKLAPPGGDPSKGFVPMNEHQKLQRDLGELHQKYHQLEQVTKVLVARQLYQSPNLSQAPNSALFAATTPRTRFPDTGASSGSNSLRDTASDQGSLVQHMDSQSTDVDVQGLMHDAQETLSRQNSGLSTASRSTIHHVPTSPPPLPAEHACDDDSHSRGPPLETPCNRRPLPSIPESGYGTDPRRCSLGDAGQVPPGAECFGNNQQQQEHNPMRLPAQELDTKQAPESIPWGNPFATPSRLQPHNPHQQQQPQPQQYPEYEDAPVEPYDPTYHLWTHDQEDFHSPNPLELDQFEFPE</sequence>
<feature type="compositionally biased region" description="Polar residues" evidence="2">
    <location>
        <begin position="652"/>
        <end position="665"/>
    </location>
</feature>
<evidence type="ECO:0000313" key="4">
    <source>
        <dbReference type="EMBL" id="KAK3333992.1"/>
    </source>
</evidence>
<proteinExistence type="predicted"/>
<feature type="region of interest" description="Disordered" evidence="2">
    <location>
        <begin position="652"/>
        <end position="829"/>
    </location>
</feature>
<dbReference type="PROSITE" id="PS00028">
    <property type="entry name" value="ZINC_FINGER_C2H2_1"/>
    <property type="match status" value="1"/>
</dbReference>
<dbReference type="GO" id="GO:0008270">
    <property type="term" value="F:zinc ion binding"/>
    <property type="evidence" value="ECO:0007669"/>
    <property type="project" value="UniProtKB-KW"/>
</dbReference>
<feature type="domain" description="C2H2-type" evidence="3">
    <location>
        <begin position="20"/>
        <end position="47"/>
    </location>
</feature>
<keyword evidence="1" id="KW-0863">Zinc-finger</keyword>
<dbReference type="SMART" id="SM00355">
    <property type="entry name" value="ZnF_C2H2"/>
    <property type="match status" value="4"/>
</dbReference>
<keyword evidence="1" id="KW-0479">Metal-binding</keyword>
<accession>A0AAE0MIS8</accession>
<feature type="compositionally biased region" description="Polar residues" evidence="2">
    <location>
        <begin position="293"/>
        <end position="306"/>
    </location>
</feature>
<dbReference type="InterPro" id="IPR013087">
    <property type="entry name" value="Znf_C2H2_type"/>
</dbReference>
<dbReference type="PROSITE" id="PS50157">
    <property type="entry name" value="ZINC_FINGER_C2H2_2"/>
    <property type="match status" value="1"/>
</dbReference>
<dbReference type="SUPFAM" id="SSF57667">
    <property type="entry name" value="beta-beta-alpha zinc fingers"/>
    <property type="match status" value="1"/>
</dbReference>
<feature type="region of interest" description="Disordered" evidence="2">
    <location>
        <begin position="253"/>
        <end position="278"/>
    </location>
</feature>
<feature type="compositionally biased region" description="Low complexity" evidence="2">
    <location>
        <begin position="774"/>
        <end position="788"/>
    </location>
</feature>
<name>A0AAE0MIS8_9PEZI</name>
<evidence type="ECO:0000313" key="5">
    <source>
        <dbReference type="Proteomes" id="UP001286456"/>
    </source>
</evidence>
<reference evidence="4" key="2">
    <citation type="submission" date="2023-06" db="EMBL/GenBank/DDBJ databases">
        <authorList>
            <consortium name="Lawrence Berkeley National Laboratory"/>
            <person name="Haridas S."/>
            <person name="Hensen N."/>
            <person name="Bonometti L."/>
            <person name="Westerberg I."/>
            <person name="Brannstrom I.O."/>
            <person name="Guillou S."/>
            <person name="Cros-Aarteil S."/>
            <person name="Calhoun S."/>
            <person name="Kuo A."/>
            <person name="Mondo S."/>
            <person name="Pangilinan J."/>
            <person name="Riley R."/>
            <person name="Labutti K."/>
            <person name="Andreopoulos B."/>
            <person name="Lipzen A."/>
            <person name="Chen C."/>
            <person name="Yanf M."/>
            <person name="Daum C."/>
            <person name="Ng V."/>
            <person name="Clum A."/>
            <person name="Steindorff A."/>
            <person name="Ohm R."/>
            <person name="Martin F."/>
            <person name="Silar P."/>
            <person name="Natvig D."/>
            <person name="Lalanne C."/>
            <person name="Gautier V."/>
            <person name="Ament-Velasquez S.L."/>
            <person name="Kruys A."/>
            <person name="Hutchinson M.I."/>
            <person name="Powell A.J."/>
            <person name="Barry K."/>
            <person name="Miller A.N."/>
            <person name="Grigoriev I.V."/>
            <person name="Debuchy R."/>
            <person name="Gladieux P."/>
            <person name="Thoren M.H."/>
            <person name="Johannesson H."/>
        </authorList>
    </citation>
    <scope>NUCLEOTIDE SEQUENCE</scope>
    <source>
        <strain evidence="4">SMH4131-1</strain>
    </source>
</reference>
<dbReference type="EMBL" id="JAUEPO010000002">
    <property type="protein sequence ID" value="KAK3333992.1"/>
    <property type="molecule type" value="Genomic_DNA"/>
</dbReference>
<keyword evidence="1" id="KW-0862">Zinc</keyword>
<feature type="region of interest" description="Disordered" evidence="2">
    <location>
        <begin position="293"/>
        <end position="353"/>
    </location>
</feature>
<keyword evidence="5" id="KW-1185">Reference proteome</keyword>
<feature type="compositionally biased region" description="Polar residues" evidence="2">
    <location>
        <begin position="610"/>
        <end position="637"/>
    </location>
</feature>
<comment type="caution">
    <text evidence="4">The sequence shown here is derived from an EMBL/GenBank/DDBJ whole genome shotgun (WGS) entry which is preliminary data.</text>
</comment>